<dbReference type="RefSeq" id="WP_344716885.1">
    <property type="nucleotide sequence ID" value="NZ_BAAAVS010000055.1"/>
</dbReference>
<protein>
    <submittedName>
        <fullName evidence="1">Type I-E CRISPR-associated endoribonuclease Cas2e</fullName>
    </submittedName>
</protein>
<sequence length="114" mass="13070">MVVVVLTSCPAKLRGHLTRWLLEISAGVYVGHVPARVRDLLWSQVVEYVKDGKALMVHNSNGEQGLAFKTHRHEWETVDLDGVVLMRRPTNNVISRGRVRNGWSTAAQRRRRRF</sequence>
<keyword evidence="2" id="KW-1185">Reference proteome</keyword>
<dbReference type="Gene3D" id="3.30.70.240">
    <property type="match status" value="1"/>
</dbReference>
<dbReference type="InterPro" id="IPR010152">
    <property type="entry name" value="CRISPR-assoc_prot_Cas2_sub"/>
</dbReference>
<name>A0ABP6LMM8_9ACTN</name>
<reference evidence="2" key="1">
    <citation type="journal article" date="2019" name="Int. J. Syst. Evol. Microbiol.">
        <title>The Global Catalogue of Microorganisms (GCM) 10K type strain sequencing project: providing services to taxonomists for standard genome sequencing and annotation.</title>
        <authorList>
            <consortium name="The Broad Institute Genomics Platform"/>
            <consortium name="The Broad Institute Genome Sequencing Center for Infectious Disease"/>
            <person name="Wu L."/>
            <person name="Ma J."/>
        </authorList>
    </citation>
    <scope>NUCLEOTIDE SEQUENCE [LARGE SCALE GENOMIC DNA]</scope>
    <source>
        <strain evidence="2">JCM 14234</strain>
    </source>
</reference>
<evidence type="ECO:0000313" key="2">
    <source>
        <dbReference type="Proteomes" id="UP001501035"/>
    </source>
</evidence>
<proteinExistence type="predicted"/>
<comment type="caution">
    <text evidence="1">The sequence shown here is derived from an EMBL/GenBank/DDBJ whole genome shotgun (WGS) entry which is preliminary data.</text>
</comment>
<evidence type="ECO:0000313" key="1">
    <source>
        <dbReference type="EMBL" id="GAA3045431.1"/>
    </source>
</evidence>
<accession>A0ABP6LMM8</accession>
<dbReference type="Pfam" id="PF09707">
    <property type="entry name" value="Cas_Cas2CT1978"/>
    <property type="match status" value="1"/>
</dbReference>
<organism evidence="1 2">
    <name type="scientific">Gordonia defluvii</name>
    <dbReference type="NCBI Taxonomy" id="283718"/>
    <lineage>
        <taxon>Bacteria</taxon>
        <taxon>Bacillati</taxon>
        <taxon>Actinomycetota</taxon>
        <taxon>Actinomycetes</taxon>
        <taxon>Mycobacteriales</taxon>
        <taxon>Gordoniaceae</taxon>
        <taxon>Gordonia</taxon>
    </lineage>
</organism>
<dbReference type="NCBIfam" id="TIGR01873">
    <property type="entry name" value="cas_CT1978"/>
    <property type="match status" value="1"/>
</dbReference>
<gene>
    <name evidence="1" type="primary">cas2e</name>
    <name evidence="1" type="ORF">GCM10010528_25870</name>
</gene>
<dbReference type="Proteomes" id="UP001501035">
    <property type="component" value="Unassembled WGS sequence"/>
</dbReference>
<dbReference type="CDD" id="cd09755">
    <property type="entry name" value="Cas2_I-E"/>
    <property type="match status" value="1"/>
</dbReference>
<dbReference type="EMBL" id="BAAAVS010000055">
    <property type="protein sequence ID" value="GAA3045431.1"/>
    <property type="molecule type" value="Genomic_DNA"/>
</dbReference>